<feature type="transmembrane region" description="Helical" evidence="1">
    <location>
        <begin position="24"/>
        <end position="44"/>
    </location>
</feature>
<accession>A0A4P6EL76</accession>
<dbReference type="OrthoDB" id="4814087at2"/>
<keyword evidence="1" id="KW-0472">Membrane</keyword>
<evidence type="ECO:0000256" key="1">
    <source>
        <dbReference type="SAM" id="Phobius"/>
    </source>
</evidence>
<dbReference type="EMBL" id="CP035495">
    <property type="protein sequence ID" value="QAY63500.1"/>
    <property type="molecule type" value="Genomic_DNA"/>
</dbReference>
<dbReference type="Proteomes" id="UP000291758">
    <property type="component" value="Chromosome"/>
</dbReference>
<dbReference type="RefSeq" id="WP_129204618.1">
    <property type="nucleotide sequence ID" value="NZ_CP035495.1"/>
</dbReference>
<evidence type="ECO:0000313" key="3">
    <source>
        <dbReference type="Proteomes" id="UP000291758"/>
    </source>
</evidence>
<dbReference type="AlphaFoldDB" id="A0A4P6EL76"/>
<name>A0A4P6EL76_9MICO</name>
<reference evidence="2 3" key="1">
    <citation type="submission" date="2019-01" db="EMBL/GenBank/DDBJ databases">
        <title>Genome sequencing of strain 2JSPR-7.</title>
        <authorList>
            <person name="Heo J."/>
            <person name="Kim S.-J."/>
            <person name="Kim J.-S."/>
            <person name="Hong S.-B."/>
            <person name="Kwon S.-W."/>
        </authorList>
    </citation>
    <scope>NUCLEOTIDE SEQUENCE [LARGE SCALE GENOMIC DNA]</scope>
    <source>
        <strain evidence="2 3">2JSPR-7</strain>
    </source>
</reference>
<keyword evidence="1" id="KW-0812">Transmembrane</keyword>
<organism evidence="2 3">
    <name type="scientific">Xylanimonas allomyrinae</name>
    <dbReference type="NCBI Taxonomy" id="2509459"/>
    <lineage>
        <taxon>Bacteria</taxon>
        <taxon>Bacillati</taxon>
        <taxon>Actinomycetota</taxon>
        <taxon>Actinomycetes</taxon>
        <taxon>Micrococcales</taxon>
        <taxon>Promicromonosporaceae</taxon>
        <taxon>Xylanimonas</taxon>
    </lineage>
</organism>
<dbReference type="KEGG" id="xyl:ET495_09815"/>
<keyword evidence="1" id="KW-1133">Transmembrane helix</keyword>
<proteinExistence type="predicted"/>
<protein>
    <submittedName>
        <fullName evidence="2">Uncharacterized protein</fullName>
    </submittedName>
</protein>
<keyword evidence="3" id="KW-1185">Reference proteome</keyword>
<gene>
    <name evidence="2" type="ORF">ET495_09815</name>
</gene>
<sequence length="460" mass="47291">MPVPDHAARRVHAGERGAASIESLGAMTVAVVLVIALTVSFLAFDLGPKIAEQLCRIGAAVSGSSAAACGDDRSPARSAEDYVPPAPCVVTGDGSAVNASVAVAVQVDMDTSFLVEQLNDGQMRITVQNSSGVGAEVGVGFDVSATVDDNRYGAAASAGATAGITSRMGDVYYASTPDEVDDVISALMTDATKDAIAGSSGPVRAVVDWGAGLFGADPREPDATFQVAGVDAAGSAAVTLVTMDASAAVEAGIYEGRTTYKDGRTTDVYTASASGSARASGLLGNGLETDDVSAVASFSGTITVEIDRDEDDNPVAMRLVRNGMAAADVSAWSNEKVPPRYTETTWQVPLDSTSDKQTAARVLWGLGIDAAGVNDSLGPIDLSGLNYAASWQDLHDLAKADGYDWTQEYVSDSSTYGGTFDAKWLLEAGLSGGYTTTSRSATGYTYWNGVEYVSRPACVA</sequence>
<evidence type="ECO:0000313" key="2">
    <source>
        <dbReference type="EMBL" id="QAY63500.1"/>
    </source>
</evidence>